<evidence type="ECO:0000256" key="6">
    <source>
        <dbReference type="ARBA" id="ARBA00023277"/>
    </source>
</evidence>
<keyword evidence="3" id="KW-0964">Secreted</keyword>
<gene>
    <name evidence="14" type="ORF">GCM10023086_58790</name>
</gene>
<dbReference type="EMBL" id="BAABET010000010">
    <property type="protein sequence ID" value="GAA4329600.1"/>
    <property type="molecule type" value="Genomic_DNA"/>
</dbReference>
<dbReference type="RefSeq" id="WP_345664715.1">
    <property type="nucleotide sequence ID" value="NZ_BAABET010000010.1"/>
</dbReference>
<feature type="domain" description="GH10" evidence="13">
    <location>
        <begin position="35"/>
        <end position="336"/>
    </location>
</feature>
<dbReference type="InterPro" id="IPR017853">
    <property type="entry name" value="GH"/>
</dbReference>
<reference evidence="15" key="1">
    <citation type="journal article" date="2019" name="Int. J. Syst. Evol. Microbiol.">
        <title>The Global Catalogue of Microorganisms (GCM) 10K type strain sequencing project: providing services to taxonomists for standard genome sequencing and annotation.</title>
        <authorList>
            <consortium name="The Broad Institute Genomics Platform"/>
            <consortium name="The Broad Institute Genome Sequencing Center for Infectious Disease"/>
            <person name="Wu L."/>
            <person name="Ma J."/>
        </authorList>
    </citation>
    <scope>NUCLEOTIDE SEQUENCE [LARGE SCALE GENOMIC DNA]</scope>
    <source>
        <strain evidence="15">JCM 31290</strain>
    </source>
</reference>
<dbReference type="Gene3D" id="2.115.10.20">
    <property type="entry name" value="Glycosyl hydrolase domain, family 43"/>
    <property type="match status" value="1"/>
</dbReference>
<evidence type="ECO:0000256" key="10">
    <source>
        <dbReference type="RuleBase" id="RU361174"/>
    </source>
</evidence>
<feature type="compositionally biased region" description="Low complexity" evidence="11">
    <location>
        <begin position="336"/>
        <end position="347"/>
    </location>
</feature>
<accession>A0ABP8GT72</accession>
<comment type="similarity">
    <text evidence="10">Belongs to the glycosyl hydrolase 10 (cellulase F) family.</text>
</comment>
<keyword evidence="4 12" id="KW-0732">Signal</keyword>
<evidence type="ECO:0000256" key="3">
    <source>
        <dbReference type="ARBA" id="ARBA00022525"/>
    </source>
</evidence>
<evidence type="ECO:0000256" key="12">
    <source>
        <dbReference type="SAM" id="SignalP"/>
    </source>
</evidence>
<dbReference type="Proteomes" id="UP001501115">
    <property type="component" value="Unassembled WGS sequence"/>
</dbReference>
<evidence type="ECO:0000256" key="7">
    <source>
        <dbReference type="ARBA" id="ARBA00023295"/>
    </source>
</evidence>
<comment type="catalytic activity">
    <reaction evidence="1">
        <text>Hydrolysis of terminal non-reducing alpha-L-arabinofuranoside residues in alpha-L-arabinosides.</text>
        <dbReference type="EC" id="3.2.1.55"/>
    </reaction>
</comment>
<evidence type="ECO:0000256" key="1">
    <source>
        <dbReference type="ARBA" id="ARBA00001462"/>
    </source>
</evidence>
<evidence type="ECO:0000256" key="8">
    <source>
        <dbReference type="ARBA" id="ARBA00023326"/>
    </source>
</evidence>
<dbReference type="Pfam" id="PF00331">
    <property type="entry name" value="Glyco_hydro_10"/>
    <property type="match status" value="1"/>
</dbReference>
<dbReference type="SUPFAM" id="SSF75005">
    <property type="entry name" value="Arabinanase/levansucrase/invertase"/>
    <property type="match status" value="1"/>
</dbReference>
<dbReference type="EC" id="3.2.1.8" evidence="10"/>
<evidence type="ECO:0000256" key="9">
    <source>
        <dbReference type="PROSITE-ProRule" id="PRU10061"/>
    </source>
</evidence>
<keyword evidence="5 10" id="KW-0378">Hydrolase</keyword>
<evidence type="ECO:0000256" key="11">
    <source>
        <dbReference type="SAM" id="MobiDB-lite"/>
    </source>
</evidence>
<keyword evidence="8 10" id="KW-0624">Polysaccharide degradation</keyword>
<dbReference type="Pfam" id="PF03664">
    <property type="entry name" value="Glyco_hydro_62"/>
    <property type="match status" value="1"/>
</dbReference>
<evidence type="ECO:0000256" key="4">
    <source>
        <dbReference type="ARBA" id="ARBA00022729"/>
    </source>
</evidence>
<dbReference type="InterPro" id="IPR001000">
    <property type="entry name" value="GH10_dom"/>
</dbReference>
<evidence type="ECO:0000313" key="15">
    <source>
        <dbReference type="Proteomes" id="UP001501115"/>
    </source>
</evidence>
<organism evidence="14 15">
    <name type="scientific">Streptomyces venetus</name>
    <dbReference type="NCBI Taxonomy" id="1701086"/>
    <lineage>
        <taxon>Bacteria</taxon>
        <taxon>Bacillati</taxon>
        <taxon>Actinomycetota</taxon>
        <taxon>Actinomycetes</taxon>
        <taxon>Kitasatosporales</taxon>
        <taxon>Streptomycetaceae</taxon>
        <taxon>Streptomyces</taxon>
    </lineage>
</organism>
<dbReference type="SMART" id="SM00633">
    <property type="entry name" value="Glyco_10"/>
    <property type="match status" value="1"/>
</dbReference>
<comment type="caution">
    <text evidence="14">The sequence shown here is derived from an EMBL/GenBank/DDBJ whole genome shotgun (WGS) entry which is preliminary data.</text>
</comment>
<dbReference type="InterPro" id="IPR023296">
    <property type="entry name" value="Glyco_hydro_beta-prop_sf"/>
</dbReference>
<keyword evidence="7 10" id="KW-0326">Glycosidase</keyword>
<dbReference type="SUPFAM" id="SSF51445">
    <property type="entry name" value="(Trans)glycosidases"/>
    <property type="match status" value="1"/>
</dbReference>
<name>A0ABP8GT72_9ACTN</name>
<protein>
    <recommendedName>
        <fullName evidence="10">Beta-xylanase</fullName>
        <ecNumber evidence="10">3.2.1.8</ecNumber>
    </recommendedName>
</protein>
<dbReference type="PANTHER" id="PTHR40631">
    <property type="entry name" value="ALPHA-L-ARABINOFURANOSIDASE AXHA-2-RELATED"/>
    <property type="match status" value="1"/>
</dbReference>
<dbReference type="PROSITE" id="PS00591">
    <property type="entry name" value="GH10_1"/>
    <property type="match status" value="1"/>
</dbReference>
<dbReference type="CDD" id="cd08987">
    <property type="entry name" value="GH62"/>
    <property type="match status" value="1"/>
</dbReference>
<dbReference type="PRINTS" id="PR00134">
    <property type="entry name" value="GLHYDRLASE10"/>
</dbReference>
<feature type="compositionally biased region" description="Polar residues" evidence="11">
    <location>
        <begin position="348"/>
        <end position="361"/>
    </location>
</feature>
<proteinExistence type="inferred from homology"/>
<evidence type="ECO:0000313" key="14">
    <source>
        <dbReference type="EMBL" id="GAA4329600.1"/>
    </source>
</evidence>
<feature type="signal peptide" evidence="12">
    <location>
        <begin position="1"/>
        <end position="31"/>
    </location>
</feature>
<dbReference type="PROSITE" id="PS51760">
    <property type="entry name" value="GH10_2"/>
    <property type="match status" value="1"/>
</dbReference>
<dbReference type="InterPro" id="IPR031158">
    <property type="entry name" value="GH10_AS"/>
</dbReference>
<dbReference type="InterPro" id="IPR005193">
    <property type="entry name" value="GH62_arabinosidase"/>
</dbReference>
<dbReference type="PANTHER" id="PTHR40631:SF2">
    <property type="entry name" value="ALPHA-L-ARABINOFURANOSIDASE"/>
    <property type="match status" value="1"/>
</dbReference>
<feature type="region of interest" description="Disordered" evidence="11">
    <location>
        <begin position="336"/>
        <end position="361"/>
    </location>
</feature>
<keyword evidence="15" id="KW-1185">Reference proteome</keyword>
<dbReference type="Gene3D" id="3.20.20.80">
    <property type="entry name" value="Glycosidases"/>
    <property type="match status" value="1"/>
</dbReference>
<evidence type="ECO:0000259" key="13">
    <source>
        <dbReference type="PROSITE" id="PS51760"/>
    </source>
</evidence>
<evidence type="ECO:0000256" key="2">
    <source>
        <dbReference type="ARBA" id="ARBA00004613"/>
    </source>
</evidence>
<feature type="active site" description="Nucleophile" evidence="9">
    <location>
        <position position="273"/>
    </location>
</feature>
<evidence type="ECO:0000256" key="5">
    <source>
        <dbReference type="ARBA" id="ARBA00022801"/>
    </source>
</evidence>
<keyword evidence="6 10" id="KW-0119">Carbohydrate metabolism</keyword>
<sequence length="681" mass="73850">MNPLKRLGCRRASVLGLLAATALVTPGTAMGASDAVKASTLGAQAAQSGRYFGTAVAAGRLGDGTYTTILSREFNSVTPENEMKWDTTEPSRGSFNFGPADQIVNGATARGQRLRGHTLVWHSQLPGWVSSIGDANTLRGVMNNHITTLMNRYKGRIHSWDVVNEAFADGGSGQMRSSVFRDVLGTGFIEEAFRTARSADPATKLCYNDYNIENWSDAKTQGVYRMVRDFKSRGVPIDCVGLQSHFGAGGPPASFQTTLSNFAALGVDVQITELDIAQASPTAYANTVRACMNVARCTGITVWGIRDSDSWRSGENPLLFDRNGNKKPAYNSVLTTLGGTPTTRSTPAVTSGTPTGPRSATNAAALPSRYSWSSSGPLISPKPDSTHNIAGIKDPTVVQYNGKYHVFASTASSSGYNLVYLNFSDWSQAGSATHHYLDRTAIGSGYRAAPQVFYYAPQRLWYLVYQTGNASYSTNPDISNPNGWSAPRNFYSSMPDIIKQNIGNGYWVDMWVICDSANCYLFSSDDNGHLYRSQTTVGQFPNGFTNTVIAAQDSKYAMFEASNVYKVQGSNQYLLLVEAIGSDGRRYFRSWTSGSLAGSWSPLASSESNPFARASNVSFPSGAWTRDISHGEMIRAGYDQTLTIPACRLQYLYQGMNPNASGDYNLLPWRLGLLTQTNSTC</sequence>
<comment type="subcellular location">
    <subcellularLocation>
        <location evidence="2">Secreted</location>
    </subcellularLocation>
</comment>
<feature type="chain" id="PRO_5045785456" description="Beta-xylanase" evidence="12">
    <location>
        <begin position="32"/>
        <end position="681"/>
    </location>
</feature>
<comment type="catalytic activity">
    <reaction evidence="10">
        <text>Endohydrolysis of (1-&gt;4)-beta-D-xylosidic linkages in xylans.</text>
        <dbReference type="EC" id="3.2.1.8"/>
    </reaction>
</comment>